<reference evidence="1 2" key="1">
    <citation type="submission" date="2024-08" db="EMBL/GenBank/DDBJ databases">
        <title>The draft genome of Apodemus speciosus.</title>
        <authorList>
            <person name="Nabeshima K."/>
            <person name="Suzuki S."/>
            <person name="Onuma M."/>
        </authorList>
    </citation>
    <scope>NUCLEOTIDE SEQUENCE [LARGE SCALE GENOMIC DNA]</scope>
    <source>
        <strain evidence="1">IB14-021</strain>
    </source>
</reference>
<comment type="caution">
    <text evidence="1">The sequence shown here is derived from an EMBL/GenBank/DDBJ whole genome shotgun (WGS) entry which is preliminary data.</text>
</comment>
<name>A0ABQ0FM75_APOSI</name>
<evidence type="ECO:0000313" key="2">
    <source>
        <dbReference type="Proteomes" id="UP001623349"/>
    </source>
</evidence>
<dbReference type="EMBL" id="BAAFST010000016">
    <property type="protein sequence ID" value="GAB1300131.1"/>
    <property type="molecule type" value="Genomic_DNA"/>
</dbReference>
<protein>
    <submittedName>
        <fullName evidence="1">Uncharacterized protein</fullName>
    </submittedName>
</protein>
<proteinExistence type="predicted"/>
<accession>A0ABQ0FM75</accession>
<evidence type="ECO:0000313" key="1">
    <source>
        <dbReference type="EMBL" id="GAB1300131.1"/>
    </source>
</evidence>
<organism evidence="1 2">
    <name type="scientific">Apodemus speciosus</name>
    <name type="common">Large Japanese field mouse</name>
    <dbReference type="NCBI Taxonomy" id="105296"/>
    <lineage>
        <taxon>Eukaryota</taxon>
        <taxon>Metazoa</taxon>
        <taxon>Chordata</taxon>
        <taxon>Craniata</taxon>
        <taxon>Vertebrata</taxon>
        <taxon>Euteleostomi</taxon>
        <taxon>Mammalia</taxon>
        <taxon>Eutheria</taxon>
        <taxon>Euarchontoglires</taxon>
        <taxon>Glires</taxon>
        <taxon>Rodentia</taxon>
        <taxon>Myomorpha</taxon>
        <taxon>Muroidea</taxon>
        <taxon>Muridae</taxon>
        <taxon>Murinae</taxon>
        <taxon>Apodemus</taxon>
    </lineage>
</organism>
<sequence>MDRFLENLSSVCRDRLLLAPEMSWEKMLVAFLDRLCVLCYSVEECPVYLSADDLPLHKPREP</sequence>
<keyword evidence="2" id="KW-1185">Reference proteome</keyword>
<dbReference type="Proteomes" id="UP001623349">
    <property type="component" value="Unassembled WGS sequence"/>
</dbReference>
<gene>
    <name evidence="1" type="ORF">APTSU1_001536900</name>
</gene>